<dbReference type="InterPro" id="IPR036514">
    <property type="entry name" value="SGNH_hydro_sf"/>
</dbReference>
<dbReference type="AlphaFoldDB" id="A0AAV7WKM8"/>
<comment type="caution">
    <text evidence="2">The sequence shown here is derived from an EMBL/GenBank/DDBJ whole genome shotgun (WGS) entry which is preliminary data.</text>
</comment>
<evidence type="ECO:0000256" key="1">
    <source>
        <dbReference type="SAM" id="MobiDB-lite"/>
    </source>
</evidence>
<dbReference type="InterPro" id="IPR012677">
    <property type="entry name" value="Nucleotide-bd_a/b_plait_sf"/>
</dbReference>
<feature type="compositionally biased region" description="Polar residues" evidence="1">
    <location>
        <begin position="1"/>
        <end position="22"/>
    </location>
</feature>
<dbReference type="Proteomes" id="UP001066276">
    <property type="component" value="Chromosome 1_1"/>
</dbReference>
<sequence length="428" mass="47688">MSLNSSTGKSSLLTATGNSFGKGSTLGKDVTDNKLLKIPEAAVTEKPNDDCASDKDSDSDYACEAPPSAEEPSTACSEPFAIKCVTANESSSTATANPKSSPLSKNSPDIPFTPGNRSAALTWLKSKENLKKIIHIYGLPPNKKQRKNIFKICGQYNDALILFSENEAYVEMTSEKAATAVVRNSKRFPIVISNHTLVLHYAREILNHLLGLDAPAPVRVKAAILKLPSGVHMKCGKPCVVWVFGHSIIAQAAERFQNQKWQQVASNGKIIYYWMGFDSLRLYQLREKVSEQKQSGKFPFPDVFILHLGGEDLIHSEEQKIKEDLAMEYAWLSTFFPDSLIVWSEIIPRPFWALGIAAEKINHTALKINKELSNLPLSKQFKCILHHNKKATWSPLDFYPKGDRLSDSGIDKFIENVTTFMDSMFLWC</sequence>
<evidence type="ECO:0000313" key="2">
    <source>
        <dbReference type="EMBL" id="KAJ1213211.1"/>
    </source>
</evidence>
<accession>A0AAV7WKM8</accession>
<feature type="compositionally biased region" description="Low complexity" evidence="1">
    <location>
        <begin position="97"/>
        <end position="108"/>
    </location>
</feature>
<feature type="compositionally biased region" description="Basic and acidic residues" evidence="1">
    <location>
        <begin position="46"/>
        <end position="58"/>
    </location>
</feature>
<evidence type="ECO:0000313" key="3">
    <source>
        <dbReference type="Proteomes" id="UP001066276"/>
    </source>
</evidence>
<gene>
    <name evidence="2" type="ORF">NDU88_000849</name>
</gene>
<dbReference type="EMBL" id="JANPWB010000001">
    <property type="protein sequence ID" value="KAJ1213211.1"/>
    <property type="molecule type" value="Genomic_DNA"/>
</dbReference>
<organism evidence="2 3">
    <name type="scientific">Pleurodeles waltl</name>
    <name type="common">Iberian ribbed newt</name>
    <dbReference type="NCBI Taxonomy" id="8319"/>
    <lineage>
        <taxon>Eukaryota</taxon>
        <taxon>Metazoa</taxon>
        <taxon>Chordata</taxon>
        <taxon>Craniata</taxon>
        <taxon>Vertebrata</taxon>
        <taxon>Euteleostomi</taxon>
        <taxon>Amphibia</taxon>
        <taxon>Batrachia</taxon>
        <taxon>Caudata</taxon>
        <taxon>Salamandroidea</taxon>
        <taxon>Salamandridae</taxon>
        <taxon>Pleurodelinae</taxon>
        <taxon>Pleurodeles</taxon>
    </lineage>
</organism>
<dbReference type="GO" id="GO:0003676">
    <property type="term" value="F:nucleic acid binding"/>
    <property type="evidence" value="ECO:0007669"/>
    <property type="project" value="InterPro"/>
</dbReference>
<name>A0AAV7WKM8_PLEWA</name>
<dbReference type="SUPFAM" id="SSF54928">
    <property type="entry name" value="RNA-binding domain, RBD"/>
    <property type="match status" value="1"/>
</dbReference>
<proteinExistence type="predicted"/>
<protein>
    <recommendedName>
        <fullName evidence="4">RRM domain-containing protein</fullName>
    </recommendedName>
</protein>
<dbReference type="Gene3D" id="3.40.50.1110">
    <property type="entry name" value="SGNH hydrolase"/>
    <property type="match status" value="1"/>
</dbReference>
<feature type="region of interest" description="Disordered" evidence="1">
    <location>
        <begin position="93"/>
        <end position="112"/>
    </location>
</feature>
<dbReference type="SUPFAM" id="SSF52266">
    <property type="entry name" value="SGNH hydrolase"/>
    <property type="match status" value="1"/>
</dbReference>
<keyword evidence="3" id="KW-1185">Reference proteome</keyword>
<dbReference type="InterPro" id="IPR035979">
    <property type="entry name" value="RBD_domain_sf"/>
</dbReference>
<evidence type="ECO:0008006" key="4">
    <source>
        <dbReference type="Google" id="ProtNLM"/>
    </source>
</evidence>
<dbReference type="Gene3D" id="3.30.70.330">
    <property type="match status" value="1"/>
</dbReference>
<reference evidence="2" key="1">
    <citation type="journal article" date="2022" name="bioRxiv">
        <title>Sequencing and chromosome-scale assembly of the giantPleurodeles waltlgenome.</title>
        <authorList>
            <person name="Brown T."/>
            <person name="Elewa A."/>
            <person name="Iarovenko S."/>
            <person name="Subramanian E."/>
            <person name="Araus A.J."/>
            <person name="Petzold A."/>
            <person name="Susuki M."/>
            <person name="Suzuki K.-i.T."/>
            <person name="Hayashi T."/>
            <person name="Toyoda A."/>
            <person name="Oliveira C."/>
            <person name="Osipova E."/>
            <person name="Leigh N.D."/>
            <person name="Simon A."/>
            <person name="Yun M.H."/>
        </authorList>
    </citation>
    <scope>NUCLEOTIDE SEQUENCE</scope>
    <source>
        <strain evidence="2">20211129_DDA</strain>
        <tissue evidence="2">Liver</tissue>
    </source>
</reference>
<feature type="region of interest" description="Disordered" evidence="1">
    <location>
        <begin position="1"/>
        <end position="74"/>
    </location>
</feature>